<gene>
    <name evidence="3" type="ORF">DY245_22000</name>
</gene>
<evidence type="ECO:0000256" key="2">
    <source>
        <dbReference type="SAM" id="Phobius"/>
    </source>
</evidence>
<dbReference type="OrthoDB" id="8479889at2"/>
<sequence>MARKVNAEGAVGAAGAENPGRLKQIALTYKMTRRVDSKVGLVVAGVGIVVFGVLLAIGFAIGHPIYAGILGFVLAFLAMAIVFGRRAERAAFGQMEGQPGAAAAVLENVGRGWTITPAVAMNRNQDVVHRAVGKAGIVLVGEGNPNRLRGLLAAEKKRMARTVADAPVHDIVVGDGEDQVPLKKLRTTLLKLPRVLPGAQVTAVNDRLRALGDLMSNMPVPKGPMPKGMRMPRGGGKMR</sequence>
<feature type="transmembrane region" description="Helical" evidence="2">
    <location>
        <begin position="65"/>
        <end position="84"/>
    </location>
</feature>
<evidence type="ECO:0000256" key="1">
    <source>
        <dbReference type="SAM" id="MobiDB-lite"/>
    </source>
</evidence>
<proteinExistence type="predicted"/>
<feature type="region of interest" description="Disordered" evidence="1">
    <location>
        <begin position="215"/>
        <end position="239"/>
    </location>
</feature>
<feature type="transmembrane region" description="Helical" evidence="2">
    <location>
        <begin position="39"/>
        <end position="59"/>
    </location>
</feature>
<keyword evidence="2" id="KW-0812">Transmembrane</keyword>
<reference evidence="3 4" key="1">
    <citation type="submission" date="2018-08" db="EMBL/GenBank/DDBJ databases">
        <title>Streptomyces NEAU-D10 sp. nov., a novel Actinomycete isolated from soil.</title>
        <authorList>
            <person name="Jin L."/>
        </authorList>
    </citation>
    <scope>NUCLEOTIDE SEQUENCE [LARGE SCALE GENOMIC DNA]</scope>
    <source>
        <strain evidence="3 4">NEAU-D10</strain>
    </source>
</reference>
<dbReference type="EMBL" id="QUAC01000173">
    <property type="protein sequence ID" value="REK88300.1"/>
    <property type="molecule type" value="Genomic_DNA"/>
</dbReference>
<dbReference type="Proteomes" id="UP000262477">
    <property type="component" value="Unassembled WGS sequence"/>
</dbReference>
<name>A0A371Q0U7_STRIH</name>
<dbReference type="AlphaFoldDB" id="A0A371Q0U7"/>
<accession>A0A371Q0U7</accession>
<organism evidence="3 4">
    <name type="scientific">Streptomyces inhibens</name>
    <dbReference type="NCBI Taxonomy" id="2293571"/>
    <lineage>
        <taxon>Bacteria</taxon>
        <taxon>Bacillati</taxon>
        <taxon>Actinomycetota</taxon>
        <taxon>Actinomycetes</taxon>
        <taxon>Kitasatosporales</taxon>
        <taxon>Streptomycetaceae</taxon>
        <taxon>Streptomyces</taxon>
    </lineage>
</organism>
<protein>
    <submittedName>
        <fullName evidence="3">DUF4191 domain-containing protein</fullName>
    </submittedName>
</protein>
<evidence type="ECO:0000313" key="4">
    <source>
        <dbReference type="Proteomes" id="UP000262477"/>
    </source>
</evidence>
<evidence type="ECO:0000313" key="3">
    <source>
        <dbReference type="EMBL" id="REK88300.1"/>
    </source>
</evidence>
<dbReference type="Pfam" id="PF13829">
    <property type="entry name" value="DUF4191"/>
    <property type="match status" value="1"/>
</dbReference>
<keyword evidence="4" id="KW-1185">Reference proteome</keyword>
<keyword evidence="2" id="KW-1133">Transmembrane helix</keyword>
<keyword evidence="2" id="KW-0472">Membrane</keyword>
<dbReference type="InterPro" id="IPR025445">
    <property type="entry name" value="DUF4191"/>
</dbReference>
<comment type="caution">
    <text evidence="3">The sequence shown here is derived from an EMBL/GenBank/DDBJ whole genome shotgun (WGS) entry which is preliminary data.</text>
</comment>
<dbReference type="RefSeq" id="WP_128508957.1">
    <property type="nucleotide sequence ID" value="NZ_QUAC01000173.1"/>
</dbReference>